<evidence type="ECO:0000313" key="1">
    <source>
        <dbReference type="EMBL" id="KAJ7740153.1"/>
    </source>
</evidence>
<dbReference type="EMBL" id="JARKIB010000104">
    <property type="protein sequence ID" value="KAJ7740153.1"/>
    <property type="molecule type" value="Genomic_DNA"/>
</dbReference>
<dbReference type="AlphaFoldDB" id="A0AAD7IDY5"/>
<reference evidence="1" key="1">
    <citation type="submission" date="2023-03" db="EMBL/GenBank/DDBJ databases">
        <title>Massive genome expansion in bonnet fungi (Mycena s.s.) driven by repeated elements and novel gene families across ecological guilds.</title>
        <authorList>
            <consortium name="Lawrence Berkeley National Laboratory"/>
            <person name="Harder C.B."/>
            <person name="Miyauchi S."/>
            <person name="Viragh M."/>
            <person name="Kuo A."/>
            <person name="Thoen E."/>
            <person name="Andreopoulos B."/>
            <person name="Lu D."/>
            <person name="Skrede I."/>
            <person name="Drula E."/>
            <person name="Henrissat B."/>
            <person name="Morin E."/>
            <person name="Kohler A."/>
            <person name="Barry K."/>
            <person name="LaButti K."/>
            <person name="Morin E."/>
            <person name="Salamov A."/>
            <person name="Lipzen A."/>
            <person name="Mereny Z."/>
            <person name="Hegedus B."/>
            <person name="Baldrian P."/>
            <person name="Stursova M."/>
            <person name="Weitz H."/>
            <person name="Taylor A."/>
            <person name="Grigoriev I.V."/>
            <person name="Nagy L.G."/>
            <person name="Martin F."/>
            <person name="Kauserud H."/>
        </authorList>
    </citation>
    <scope>NUCLEOTIDE SEQUENCE</scope>
    <source>
        <strain evidence="1">CBHHK182m</strain>
    </source>
</reference>
<evidence type="ECO:0000313" key="2">
    <source>
        <dbReference type="Proteomes" id="UP001215598"/>
    </source>
</evidence>
<gene>
    <name evidence="1" type="ORF">B0H16DRAFT_1729180</name>
</gene>
<protein>
    <submittedName>
        <fullName evidence="1">Uncharacterized protein</fullName>
    </submittedName>
</protein>
<proteinExistence type="predicted"/>
<organism evidence="1 2">
    <name type="scientific">Mycena metata</name>
    <dbReference type="NCBI Taxonomy" id="1033252"/>
    <lineage>
        <taxon>Eukaryota</taxon>
        <taxon>Fungi</taxon>
        <taxon>Dikarya</taxon>
        <taxon>Basidiomycota</taxon>
        <taxon>Agaricomycotina</taxon>
        <taxon>Agaricomycetes</taxon>
        <taxon>Agaricomycetidae</taxon>
        <taxon>Agaricales</taxon>
        <taxon>Marasmiineae</taxon>
        <taxon>Mycenaceae</taxon>
        <taxon>Mycena</taxon>
    </lineage>
</organism>
<dbReference type="Proteomes" id="UP001215598">
    <property type="component" value="Unassembled WGS sequence"/>
</dbReference>
<accession>A0AAD7IDY5</accession>
<keyword evidence="2" id="KW-1185">Reference proteome</keyword>
<sequence>MADVTNALSAYMKDDTTRQRMIDQATEDLQAIHDTRMCFQSVYGLLAQVDAQNFTGSDGQVIQKFAPTWKGFNDAFTASFSQREVMAAKGKAAIDKHLDAMDQNNQNVTDIDALVSVFNNVSNDVASFQATFQEKITQVGMQVGNTTQVWNCNNLAPAIHVAYEDMASLQQKLNVQIQLERAKKSEIREQNDRLLTATQADDVEITDIRNAEIELAATSYANLAQILETVADGWTTPTQAVCRRGGYLIEALIIVFDVISKNVTSFKYTFELPMAQVKAEMARVGIKLTIDIQRANEDIALLQVKLDVQMNTAKDLRIIARVSIEHLSIVKEADDVEITDIRDQEIRLLAASYASLAQFWETFADGRSTPASTTTH</sequence>
<name>A0AAD7IDY5_9AGAR</name>
<comment type="caution">
    <text evidence="1">The sequence shown here is derived from an EMBL/GenBank/DDBJ whole genome shotgun (WGS) entry which is preliminary data.</text>
</comment>